<accession>A0A4U5NUF0</accession>
<name>A0A4U5NUF0_STECR</name>
<organism evidence="1 2">
    <name type="scientific">Steinernema carpocapsae</name>
    <name type="common">Entomopathogenic nematode</name>
    <dbReference type="NCBI Taxonomy" id="34508"/>
    <lineage>
        <taxon>Eukaryota</taxon>
        <taxon>Metazoa</taxon>
        <taxon>Ecdysozoa</taxon>
        <taxon>Nematoda</taxon>
        <taxon>Chromadorea</taxon>
        <taxon>Rhabditida</taxon>
        <taxon>Tylenchina</taxon>
        <taxon>Panagrolaimomorpha</taxon>
        <taxon>Strongyloidoidea</taxon>
        <taxon>Steinernematidae</taxon>
        <taxon>Steinernema</taxon>
    </lineage>
</organism>
<protein>
    <submittedName>
        <fullName evidence="1">Uncharacterized protein</fullName>
    </submittedName>
</protein>
<evidence type="ECO:0000313" key="1">
    <source>
        <dbReference type="EMBL" id="TKR86783.1"/>
    </source>
</evidence>
<dbReference type="EMBL" id="AZBU02000003">
    <property type="protein sequence ID" value="TKR86783.1"/>
    <property type="molecule type" value="Genomic_DNA"/>
</dbReference>
<keyword evidence="2" id="KW-1185">Reference proteome</keyword>
<dbReference type="AlphaFoldDB" id="A0A4U5NUF0"/>
<reference evidence="1 2" key="2">
    <citation type="journal article" date="2019" name="G3 (Bethesda)">
        <title>Hybrid Assembly of the Genome of the Entomopathogenic Nematode Steinernema carpocapsae Identifies the X-Chromosome.</title>
        <authorList>
            <person name="Serra L."/>
            <person name="Macchietto M."/>
            <person name="Macias-Munoz A."/>
            <person name="McGill C.J."/>
            <person name="Rodriguez I.M."/>
            <person name="Rodriguez B."/>
            <person name="Murad R."/>
            <person name="Mortazavi A."/>
        </authorList>
    </citation>
    <scope>NUCLEOTIDE SEQUENCE [LARGE SCALE GENOMIC DNA]</scope>
    <source>
        <strain evidence="1 2">ALL</strain>
    </source>
</reference>
<reference evidence="1 2" key="1">
    <citation type="journal article" date="2015" name="Genome Biol.">
        <title>Comparative genomics of Steinernema reveals deeply conserved gene regulatory networks.</title>
        <authorList>
            <person name="Dillman A.R."/>
            <person name="Macchietto M."/>
            <person name="Porter C.F."/>
            <person name="Rogers A."/>
            <person name="Williams B."/>
            <person name="Antoshechkin I."/>
            <person name="Lee M.M."/>
            <person name="Goodwin Z."/>
            <person name="Lu X."/>
            <person name="Lewis E.E."/>
            <person name="Goodrich-Blair H."/>
            <person name="Stock S.P."/>
            <person name="Adams B.J."/>
            <person name="Sternberg P.W."/>
            <person name="Mortazavi A."/>
        </authorList>
    </citation>
    <scope>NUCLEOTIDE SEQUENCE [LARGE SCALE GENOMIC DNA]</scope>
    <source>
        <strain evidence="1 2">ALL</strain>
    </source>
</reference>
<gene>
    <name evidence="1" type="ORF">L596_011301</name>
</gene>
<sequence>MNKSTAEVGDPGFSKRRIVAERIPPPKQFSPQGRLWAFSLAPAKNYGVFAVELVFSLEICPWNSLTHRSSFALHKN</sequence>
<dbReference type="Proteomes" id="UP000298663">
    <property type="component" value="Unassembled WGS sequence"/>
</dbReference>
<evidence type="ECO:0000313" key="2">
    <source>
        <dbReference type="Proteomes" id="UP000298663"/>
    </source>
</evidence>
<comment type="caution">
    <text evidence="1">The sequence shown here is derived from an EMBL/GenBank/DDBJ whole genome shotgun (WGS) entry which is preliminary data.</text>
</comment>
<proteinExistence type="predicted"/>